<evidence type="ECO:0000259" key="2">
    <source>
        <dbReference type="Pfam" id="PF07290"/>
    </source>
</evidence>
<reference evidence="4 5" key="1">
    <citation type="journal article" date="2015" name="Genome Announc.">
        <title>Genome Assemblies of Three Soil-Associated Devosia species: D. insulae, D. limi, and D. soli.</title>
        <authorList>
            <person name="Hassan Y.I."/>
            <person name="Lepp D."/>
            <person name="Zhou T."/>
        </authorList>
    </citation>
    <scope>NUCLEOTIDE SEQUENCE [LARGE SCALE GENOMIC DNA]</scope>
    <source>
        <strain evidence="4 5">DS-56</strain>
    </source>
</reference>
<feature type="transmembrane region" description="Helical" evidence="1">
    <location>
        <begin position="62"/>
        <end position="82"/>
    </location>
</feature>
<feature type="domain" description="Inner membrane protein YqiJ N-terminal" evidence="3">
    <location>
        <begin position="2"/>
        <end position="107"/>
    </location>
</feature>
<evidence type="ECO:0000259" key="3">
    <source>
        <dbReference type="Pfam" id="PF21001"/>
    </source>
</evidence>
<evidence type="ECO:0000256" key="1">
    <source>
        <dbReference type="SAM" id="Phobius"/>
    </source>
</evidence>
<keyword evidence="5" id="KW-1185">Reference proteome</keyword>
<proteinExistence type="predicted"/>
<gene>
    <name evidence="4" type="ORF">VW23_025430</name>
</gene>
<organism evidence="4 5">
    <name type="scientific">Devosia insulae DS-56</name>
    <dbReference type="NCBI Taxonomy" id="1116389"/>
    <lineage>
        <taxon>Bacteria</taxon>
        <taxon>Pseudomonadati</taxon>
        <taxon>Pseudomonadota</taxon>
        <taxon>Alphaproteobacteria</taxon>
        <taxon>Hyphomicrobiales</taxon>
        <taxon>Devosiaceae</taxon>
        <taxon>Devosia</taxon>
    </lineage>
</organism>
<name>A0A1E5XLB0_9HYPH</name>
<accession>A0A1E5XLB0</accession>
<keyword evidence="1" id="KW-0812">Transmembrane</keyword>
<comment type="caution">
    <text evidence="4">The sequence shown here is derived from an EMBL/GenBank/DDBJ whole genome shotgun (WGS) entry which is preliminary data.</text>
</comment>
<dbReference type="InterPro" id="IPR010840">
    <property type="entry name" value="YqiJ_OB"/>
</dbReference>
<sequence length="205" mass="21852">MIVMLAIGVIELLSLLIGFSPSASIEAALPGVDVPDLEAPELSGAEVGPLSHVLSWFSVGRLPFLALLVIFLTGFGLSGYIVQWAAGAAIGSPLTPWLAAVPALVGASYATRHLGRWLGDIFPRDQSEAASRSELVGSYATIIRGEARQGQPAEAKTTDLRGRTHYILLEPGERGMTYGAGDRVFLVGRDKNIYRAITRLTPPQE</sequence>
<keyword evidence="1" id="KW-1133">Transmembrane helix</keyword>
<dbReference type="InterPro" id="IPR048376">
    <property type="entry name" value="YqiJ_N"/>
</dbReference>
<dbReference type="Proteomes" id="UP000095463">
    <property type="component" value="Unassembled WGS sequence"/>
</dbReference>
<evidence type="ECO:0008006" key="6">
    <source>
        <dbReference type="Google" id="ProtNLM"/>
    </source>
</evidence>
<evidence type="ECO:0000313" key="5">
    <source>
        <dbReference type="Proteomes" id="UP000095463"/>
    </source>
</evidence>
<dbReference type="EMBL" id="LAJE02000285">
    <property type="protein sequence ID" value="OEO29365.1"/>
    <property type="molecule type" value="Genomic_DNA"/>
</dbReference>
<dbReference type="AlphaFoldDB" id="A0A1E5XLB0"/>
<keyword evidence="1" id="KW-0472">Membrane</keyword>
<dbReference type="Pfam" id="PF21001">
    <property type="entry name" value="YqiJ_N"/>
    <property type="match status" value="1"/>
</dbReference>
<dbReference type="Pfam" id="PF07290">
    <property type="entry name" value="YqiJ_OB"/>
    <property type="match status" value="1"/>
</dbReference>
<protein>
    <recommendedName>
        <fullName evidence="6">DUF1449 domain-containing protein</fullName>
    </recommendedName>
</protein>
<evidence type="ECO:0000313" key="4">
    <source>
        <dbReference type="EMBL" id="OEO29365.1"/>
    </source>
</evidence>
<feature type="domain" description="Inner membrane protein YqiJ OB-fold" evidence="2">
    <location>
        <begin position="134"/>
        <end position="197"/>
    </location>
</feature>